<dbReference type="Pfam" id="PF08312">
    <property type="entry name" value="cwf21"/>
    <property type="match status" value="1"/>
</dbReference>
<dbReference type="EMBL" id="KV454018">
    <property type="protein sequence ID" value="ODV93470.1"/>
    <property type="molecule type" value="Genomic_DNA"/>
</dbReference>
<evidence type="ECO:0000256" key="6">
    <source>
        <dbReference type="ARBA" id="ARBA00023187"/>
    </source>
</evidence>
<evidence type="ECO:0000256" key="4">
    <source>
        <dbReference type="ARBA" id="ARBA00022664"/>
    </source>
</evidence>
<comment type="subcellular location">
    <subcellularLocation>
        <location evidence="1">Nucleus</location>
    </subcellularLocation>
</comment>
<dbReference type="Gene3D" id="6.10.140.420">
    <property type="match status" value="1"/>
</dbReference>
<dbReference type="SMART" id="SM01115">
    <property type="entry name" value="cwf21"/>
    <property type="match status" value="1"/>
</dbReference>
<feature type="compositionally biased region" description="Basic and acidic residues" evidence="8">
    <location>
        <begin position="128"/>
        <end position="159"/>
    </location>
</feature>
<evidence type="ECO:0000259" key="9">
    <source>
        <dbReference type="SMART" id="SM01115"/>
    </source>
</evidence>
<dbReference type="CDD" id="cd21372">
    <property type="entry name" value="cwf21_CWC21-like"/>
    <property type="match status" value="1"/>
</dbReference>
<comment type="similarity">
    <text evidence="2">Belongs to the CWC21 family.</text>
</comment>
<sequence length="176" mass="20493">MSYNGIGLKTARGSGTNGYVQKNIGSVASGGIGHYERRQLRSKDQERSYIKSKNLIKINQERDENLLLHNRKRDIEVKCMQLREKLEDEDELDDEAIDMKVDALRKKLLTKLNNNNDDDESLGIRNKNFREKRDRSLSPTGPRDKYNYKGVRKTDKSKEEARDFINSFKVDDSMYD</sequence>
<evidence type="ECO:0000313" key="10">
    <source>
        <dbReference type="EMBL" id="ODV93470.1"/>
    </source>
</evidence>
<dbReference type="AlphaFoldDB" id="A0A1E4TNY2"/>
<organism evidence="10 11">
    <name type="scientific">Pachysolen tannophilus NRRL Y-2460</name>
    <dbReference type="NCBI Taxonomy" id="669874"/>
    <lineage>
        <taxon>Eukaryota</taxon>
        <taxon>Fungi</taxon>
        <taxon>Dikarya</taxon>
        <taxon>Ascomycota</taxon>
        <taxon>Saccharomycotina</taxon>
        <taxon>Pichiomycetes</taxon>
        <taxon>Pachysolenaceae</taxon>
        <taxon>Pachysolen</taxon>
    </lineage>
</organism>
<proteinExistence type="inferred from homology"/>
<dbReference type="InterPro" id="IPR051372">
    <property type="entry name" value="CWC21"/>
</dbReference>
<dbReference type="Proteomes" id="UP000094236">
    <property type="component" value="Unassembled WGS sequence"/>
</dbReference>
<evidence type="ECO:0000256" key="1">
    <source>
        <dbReference type="ARBA" id="ARBA00004123"/>
    </source>
</evidence>
<protein>
    <recommendedName>
        <fullName evidence="3">Pre-mRNA-splicing factor CWC21</fullName>
    </recommendedName>
</protein>
<name>A0A1E4TNY2_PACTA</name>
<keyword evidence="7" id="KW-0539">Nucleus</keyword>
<keyword evidence="4" id="KW-0507">mRNA processing</keyword>
<dbReference type="OrthoDB" id="10267305at2759"/>
<dbReference type="PANTHER" id="PTHR36562:SF5">
    <property type="entry name" value="SERINE_ARGININE REPETITIVE MATRIX 2"/>
    <property type="match status" value="1"/>
</dbReference>
<dbReference type="GO" id="GO:0008380">
    <property type="term" value="P:RNA splicing"/>
    <property type="evidence" value="ECO:0007669"/>
    <property type="project" value="UniProtKB-KW"/>
</dbReference>
<keyword evidence="11" id="KW-1185">Reference proteome</keyword>
<dbReference type="GO" id="GO:0005681">
    <property type="term" value="C:spliceosomal complex"/>
    <property type="evidence" value="ECO:0007669"/>
    <property type="project" value="UniProtKB-KW"/>
</dbReference>
<reference evidence="11" key="1">
    <citation type="submission" date="2016-05" db="EMBL/GenBank/DDBJ databases">
        <title>Comparative genomics of biotechnologically important yeasts.</title>
        <authorList>
            <consortium name="DOE Joint Genome Institute"/>
            <person name="Riley R."/>
            <person name="Haridas S."/>
            <person name="Wolfe K.H."/>
            <person name="Lopes M.R."/>
            <person name="Hittinger C.T."/>
            <person name="Goker M."/>
            <person name="Salamov A."/>
            <person name="Wisecaver J."/>
            <person name="Long T.M."/>
            <person name="Aerts A.L."/>
            <person name="Barry K."/>
            <person name="Choi C."/>
            <person name="Clum A."/>
            <person name="Coughlan A.Y."/>
            <person name="Deshpande S."/>
            <person name="Douglass A.P."/>
            <person name="Hanson S.J."/>
            <person name="Klenk H.-P."/>
            <person name="Labutti K."/>
            <person name="Lapidus A."/>
            <person name="Lindquist E."/>
            <person name="Lipzen A."/>
            <person name="Meier-Kolthoff J.P."/>
            <person name="Ohm R.A."/>
            <person name="Otillar R.P."/>
            <person name="Pangilinan J."/>
            <person name="Peng Y."/>
            <person name="Rokas A."/>
            <person name="Rosa C.A."/>
            <person name="Scheuner C."/>
            <person name="Sibirny A.A."/>
            <person name="Slot J.C."/>
            <person name="Stielow J.B."/>
            <person name="Sun H."/>
            <person name="Kurtzman C.P."/>
            <person name="Blackwell M."/>
            <person name="Grigoriev I.V."/>
            <person name="Jeffries T.W."/>
        </authorList>
    </citation>
    <scope>NUCLEOTIDE SEQUENCE [LARGE SCALE GENOMIC DNA]</scope>
    <source>
        <strain evidence="11">NRRL Y-2460</strain>
    </source>
</reference>
<evidence type="ECO:0000256" key="3">
    <source>
        <dbReference type="ARBA" id="ARBA00020641"/>
    </source>
</evidence>
<evidence type="ECO:0000256" key="2">
    <source>
        <dbReference type="ARBA" id="ARBA00005954"/>
    </source>
</evidence>
<dbReference type="STRING" id="669874.A0A1E4TNY2"/>
<evidence type="ECO:0000256" key="5">
    <source>
        <dbReference type="ARBA" id="ARBA00022728"/>
    </source>
</evidence>
<evidence type="ECO:0000313" key="11">
    <source>
        <dbReference type="Proteomes" id="UP000094236"/>
    </source>
</evidence>
<accession>A0A1E4TNY2</accession>
<gene>
    <name evidence="10" type="ORF">PACTADRAFT_5251</name>
</gene>
<dbReference type="PANTHER" id="PTHR36562">
    <property type="entry name" value="SERINE/ARGININE REPETITIVE MATRIX 2"/>
    <property type="match status" value="1"/>
</dbReference>
<feature type="domain" description="CWF21" evidence="9">
    <location>
        <begin position="67"/>
        <end position="113"/>
    </location>
</feature>
<dbReference type="InterPro" id="IPR013170">
    <property type="entry name" value="mRNA_splic_Cwf21_dom"/>
</dbReference>
<dbReference type="GO" id="GO:0006397">
    <property type="term" value="P:mRNA processing"/>
    <property type="evidence" value="ECO:0007669"/>
    <property type="project" value="UniProtKB-KW"/>
</dbReference>
<evidence type="ECO:0000256" key="7">
    <source>
        <dbReference type="ARBA" id="ARBA00023242"/>
    </source>
</evidence>
<keyword evidence="6" id="KW-0508">mRNA splicing</keyword>
<evidence type="ECO:0000256" key="8">
    <source>
        <dbReference type="SAM" id="MobiDB-lite"/>
    </source>
</evidence>
<keyword evidence="5" id="KW-0747">Spliceosome</keyword>
<feature type="region of interest" description="Disordered" evidence="8">
    <location>
        <begin position="115"/>
        <end position="159"/>
    </location>
</feature>